<sequence length="609" mass="72329">MTKLTKPNDNLFGSLNRSTKRKSNKECSCSYLIPIDEVPELYHPYSEVSLFLSRRMKQEIQNAPTKTWSIQLEQYLLKKMTPEFQEKFPQFRISVSAIKKTWEKLVLYTKQIQDQPEAITDEGKVNILFLIKQNLKNHLYLKKPHFSVPYYPAYQMASRISECIAAIDGEEPQLEELTKMIWTTQCQLDPHLNYHISPYYEYNQTDEIIVKTILEETAKHPNITHRQLEYNVLMSLRALYTFPLSISEEIIHDYISLLLADKLYPTLSFETFASKEQRVYLENFLRRHSLYKKSKSALCDQLKRIIALYALAAQMPKTLTQLELKEAILAVYPVNKEKKPNLPQVIYTFIMAELALMQNDRLCHSIEHVLLTIWNAYQEAILLPNLTEQKELLEILIWKNLTFDEKLLQKIPACIARKIEEEISNALIDNPKQSFYHLLQITNQFFKKVKELIKNKKWKEIEKKIYPWVIQGDLLCQKIEIGIDPFLLQFIYQKWTQATFETHEQFVNQVYEEYLQKHPKLITCADQLSRRIWILYKYAWYNLFSYSTESCIERFIKWHIIYIKPLSFQELHSQIDKLSQDILPLIPIDAKFCEKLFYKIDKEAKSQTK</sequence>
<protein>
    <submittedName>
        <fullName evidence="1">Uncharacterized protein</fullName>
    </submittedName>
</protein>
<gene>
    <name evidence="1" type="ORF">RHAB15C_0000790</name>
</gene>
<keyword evidence="2" id="KW-1185">Reference proteome</keyword>
<accession>A0ABX8YZV2</accession>
<evidence type="ECO:0000313" key="1">
    <source>
        <dbReference type="EMBL" id="QZA58909.1"/>
    </source>
</evidence>
<organism evidence="1 2">
    <name type="scientific">Candidatus Rhabdochlamydia porcellionis</name>
    <dbReference type="NCBI Taxonomy" id="225148"/>
    <lineage>
        <taxon>Bacteria</taxon>
        <taxon>Pseudomonadati</taxon>
        <taxon>Chlamydiota</taxon>
        <taxon>Chlamydiia</taxon>
        <taxon>Parachlamydiales</taxon>
        <taxon>Candidatus Rhabdochlamydiaceae</taxon>
        <taxon>Candidatus Rhabdochlamydia</taxon>
    </lineage>
</organism>
<reference evidence="1 2" key="2">
    <citation type="submission" date="2021-05" db="EMBL/GenBank/DDBJ databases">
        <title>Ecology and evolution of chlamydial symbionts of arthropods.</title>
        <authorList>
            <person name="Halter T."/>
            <person name="Sixt B.S."/>
            <person name="Toenshoff E.R."/>
            <person name="Koestlbacher S."/>
            <person name="Schulz F."/>
            <person name="Kostanjsek R."/>
            <person name="Collingro A."/>
            <person name="Hendrickx F."/>
            <person name="Horn M."/>
        </authorList>
    </citation>
    <scope>NUCLEOTIDE SEQUENCE [LARGE SCALE GENOMIC DNA]</scope>
    <source>
        <strain evidence="1 2">15C</strain>
    </source>
</reference>
<evidence type="ECO:0000313" key="2">
    <source>
        <dbReference type="Proteomes" id="UP000822862"/>
    </source>
</evidence>
<proteinExistence type="predicted"/>
<name>A0ABX8YZV2_9BACT</name>
<reference evidence="1 2" key="1">
    <citation type="submission" date="2020-01" db="EMBL/GenBank/DDBJ databases">
        <authorList>
            <person name="Sixt B."/>
            <person name="Schulz F."/>
            <person name="Kostanjsek R."/>
            <person name="Koestlbacher S."/>
            <person name="Collingro A."/>
            <person name="Toenshoff E."/>
            <person name="Horn M."/>
        </authorList>
    </citation>
    <scope>NUCLEOTIDE SEQUENCE [LARGE SCALE GENOMIC DNA]</scope>
    <source>
        <strain evidence="1 2">15C</strain>
    </source>
</reference>
<dbReference type="RefSeq" id="WP_194845398.1">
    <property type="nucleotide sequence ID" value="NZ_CP075585.1"/>
</dbReference>
<dbReference type="Proteomes" id="UP000822862">
    <property type="component" value="Chromosome"/>
</dbReference>
<dbReference type="EMBL" id="CP075585">
    <property type="protein sequence ID" value="QZA58909.1"/>
    <property type="molecule type" value="Genomic_DNA"/>
</dbReference>